<feature type="transmembrane region" description="Helical" evidence="8">
    <location>
        <begin position="96"/>
        <end position="119"/>
    </location>
</feature>
<dbReference type="InterPro" id="IPR018107">
    <property type="entry name" value="Na-dicarboxylate_symporter_CS"/>
</dbReference>
<reference evidence="9 10" key="1">
    <citation type="journal article" date="2015" name="Microbes Environ.">
        <title>An Efficient Strategy Developed for Next-Generation Sequencing of Endosymbiont Genomes Performed Using Crude DNA Isolated from Host Tissues: A Case Study of Blattabacterium cuenoti Inhabiting the Fat Bodies of Cockroaches.</title>
        <authorList>
            <person name="Kinjo Y."/>
            <person name="Saitoh S."/>
            <person name="Tokuda G."/>
        </authorList>
    </citation>
    <scope>NUCLEOTIDE SEQUENCE [LARGE SCALE GENOMIC DNA]</scope>
    <source>
        <strain evidence="9 10">BPAY</strain>
    </source>
</reference>
<accession>A0ABM7EYH6</accession>
<dbReference type="PANTHER" id="PTHR42865">
    <property type="entry name" value="PROTON/GLUTAMATE-ASPARTATE SYMPORTER"/>
    <property type="match status" value="1"/>
</dbReference>
<feature type="transmembrane region" description="Helical" evidence="8">
    <location>
        <begin position="363"/>
        <end position="387"/>
    </location>
</feature>
<evidence type="ECO:0000256" key="7">
    <source>
        <dbReference type="ARBA" id="ARBA00023136"/>
    </source>
</evidence>
<proteinExistence type="predicted"/>
<sequence length="469" mass="51608">MTIGMKIKKEKVLLIAFLSVLAYVFIHLSKSLLGLDKFNLCILRCFVISIFILYSFMKKDLTTWILLSIIIGIEMGLDCPKIAVELRFLSQIFLKLIKTIIAPILFSTLVVGIASHSNIKQLGSMGWKSLLYFEVVTTLALFIGLIAINISQAGVGIVMPSGMTEQQLPKVESKTWQDTILHVFPENFIKSIYHGDVLPIVVFSVIFGISMVFLEDKKRSPILLFAESLSEIMFKFTKIIMYFAPIGVGSAIAYTVGHMGLEVLYNLFQLLLTLYIALLIFLIVVLLPILLWIKVPLKGFVKALTEPVSLAFATTSSESALPLLMENLEKLGVPRKIIAFVIPTGYSFNLDGTTLYLSLATVFVAQASGIPLSFSQQILIGLTLILTSKGVAGVPRASLVILLATVSSFGLPTWPILAIIGIDELMDMARTTVNVIGNGLASCVIARSEGELNEKKMLDYIKKKSKNDS</sequence>
<feature type="transmembrane region" description="Helical" evidence="8">
    <location>
        <begin position="399"/>
        <end position="422"/>
    </location>
</feature>
<feature type="transmembrane region" description="Helical" evidence="8">
    <location>
        <begin position="12"/>
        <end position="31"/>
    </location>
</feature>
<keyword evidence="10" id="KW-1185">Reference proteome</keyword>
<keyword evidence="7 8" id="KW-0472">Membrane</keyword>
<dbReference type="InterPro" id="IPR036458">
    <property type="entry name" value="Na:dicarbo_symporter_sf"/>
</dbReference>
<evidence type="ECO:0000256" key="8">
    <source>
        <dbReference type="SAM" id="Phobius"/>
    </source>
</evidence>
<protein>
    <submittedName>
        <fullName evidence="9">Glutamate /aspartate:proton symporter</fullName>
    </submittedName>
</protein>
<dbReference type="RefSeq" id="WP_096378160.1">
    <property type="nucleotide sequence ID" value="NZ_AP014609.1"/>
</dbReference>
<dbReference type="Gene3D" id="1.10.3860.10">
    <property type="entry name" value="Sodium:dicarboxylate symporter"/>
    <property type="match status" value="1"/>
</dbReference>
<keyword evidence="4 8" id="KW-0812">Transmembrane</keyword>
<dbReference type="PROSITE" id="PS00714">
    <property type="entry name" value="NA_DICARBOXYL_SYMP_2"/>
    <property type="match status" value="1"/>
</dbReference>
<evidence type="ECO:0000256" key="5">
    <source>
        <dbReference type="ARBA" id="ARBA00022847"/>
    </source>
</evidence>
<dbReference type="Pfam" id="PF00375">
    <property type="entry name" value="SDF"/>
    <property type="match status" value="1"/>
</dbReference>
<comment type="subcellular location">
    <subcellularLocation>
        <location evidence="1">Cell membrane</location>
        <topology evidence="1">Multi-pass membrane protein</topology>
    </subcellularLocation>
</comment>
<evidence type="ECO:0000256" key="4">
    <source>
        <dbReference type="ARBA" id="ARBA00022692"/>
    </source>
</evidence>
<dbReference type="PRINTS" id="PR00173">
    <property type="entry name" value="EDTRNSPORT"/>
</dbReference>
<dbReference type="PANTHER" id="PTHR42865:SF7">
    <property type="entry name" value="PROTON_GLUTAMATE-ASPARTATE SYMPORTER"/>
    <property type="match status" value="1"/>
</dbReference>
<name>A0ABM7EYH6_9FLAO</name>
<feature type="transmembrane region" description="Helical" evidence="8">
    <location>
        <begin position="131"/>
        <end position="150"/>
    </location>
</feature>
<feature type="transmembrane region" description="Helical" evidence="8">
    <location>
        <begin position="197"/>
        <end position="214"/>
    </location>
</feature>
<feature type="transmembrane region" description="Helical" evidence="8">
    <location>
        <begin position="239"/>
        <end position="261"/>
    </location>
</feature>
<organism evidence="9 10">
    <name type="scientific">Blattabacterium cuenoti BPAY</name>
    <dbReference type="NCBI Taxonomy" id="1457031"/>
    <lineage>
        <taxon>Bacteria</taxon>
        <taxon>Pseudomonadati</taxon>
        <taxon>Bacteroidota</taxon>
        <taxon>Flavobacteriia</taxon>
        <taxon>Flavobacteriales</taxon>
        <taxon>Blattabacteriaceae</taxon>
        <taxon>Blattabacterium</taxon>
    </lineage>
</organism>
<evidence type="ECO:0000313" key="9">
    <source>
        <dbReference type="EMBL" id="BAR92036.1"/>
    </source>
</evidence>
<evidence type="ECO:0000313" key="10">
    <source>
        <dbReference type="Proteomes" id="UP000217805"/>
    </source>
</evidence>
<feature type="transmembrane region" description="Helical" evidence="8">
    <location>
        <begin position="267"/>
        <end position="293"/>
    </location>
</feature>
<evidence type="ECO:0000256" key="6">
    <source>
        <dbReference type="ARBA" id="ARBA00022989"/>
    </source>
</evidence>
<keyword evidence="5" id="KW-0769">Symport</keyword>
<evidence type="ECO:0000256" key="1">
    <source>
        <dbReference type="ARBA" id="ARBA00004651"/>
    </source>
</evidence>
<evidence type="ECO:0000256" key="2">
    <source>
        <dbReference type="ARBA" id="ARBA00022448"/>
    </source>
</evidence>
<keyword evidence="3" id="KW-1003">Cell membrane</keyword>
<dbReference type="Proteomes" id="UP000217805">
    <property type="component" value="Chromosome"/>
</dbReference>
<dbReference type="EMBL" id="AP014609">
    <property type="protein sequence ID" value="BAR92036.1"/>
    <property type="molecule type" value="Genomic_DNA"/>
</dbReference>
<gene>
    <name evidence="9" type="primary">gltP</name>
    <name evidence="9" type="ORF">BPAY_288</name>
</gene>
<feature type="transmembrane region" description="Helical" evidence="8">
    <location>
        <begin position="37"/>
        <end position="57"/>
    </location>
</feature>
<dbReference type="InterPro" id="IPR001991">
    <property type="entry name" value="Na-dicarboxylate_symporter"/>
</dbReference>
<keyword evidence="6 8" id="KW-1133">Transmembrane helix</keyword>
<evidence type="ECO:0000256" key="3">
    <source>
        <dbReference type="ARBA" id="ARBA00022475"/>
    </source>
</evidence>
<keyword evidence="2" id="KW-0813">Transport</keyword>
<dbReference type="SUPFAM" id="SSF118215">
    <property type="entry name" value="Proton glutamate symport protein"/>
    <property type="match status" value="1"/>
</dbReference>
<feature type="transmembrane region" description="Helical" evidence="8">
    <location>
        <begin position="64"/>
        <end position="84"/>
    </location>
</feature>